<reference evidence="1" key="1">
    <citation type="submission" date="2020-08" db="EMBL/GenBank/DDBJ databases">
        <title>Multicomponent nature underlies the extraordinary mechanical properties of spider dragline silk.</title>
        <authorList>
            <person name="Kono N."/>
            <person name="Nakamura H."/>
            <person name="Mori M."/>
            <person name="Yoshida Y."/>
            <person name="Ohtoshi R."/>
            <person name="Malay A.D."/>
            <person name="Moran D.A.P."/>
            <person name="Tomita M."/>
            <person name="Numata K."/>
            <person name="Arakawa K."/>
        </authorList>
    </citation>
    <scope>NUCLEOTIDE SEQUENCE</scope>
</reference>
<comment type="caution">
    <text evidence="1">The sequence shown here is derived from an EMBL/GenBank/DDBJ whole genome shotgun (WGS) entry which is preliminary data.</text>
</comment>
<dbReference type="AlphaFoldDB" id="A0A8X6XSE0"/>
<protein>
    <submittedName>
        <fullName evidence="1">Uncharacterized protein</fullName>
    </submittedName>
</protein>
<dbReference type="OrthoDB" id="8040188at2759"/>
<gene>
    <name evidence="1" type="ORF">TNIN_235711</name>
</gene>
<evidence type="ECO:0000313" key="1">
    <source>
        <dbReference type="EMBL" id="GFY59348.1"/>
    </source>
</evidence>
<organism evidence="1 2">
    <name type="scientific">Trichonephila inaurata madagascariensis</name>
    <dbReference type="NCBI Taxonomy" id="2747483"/>
    <lineage>
        <taxon>Eukaryota</taxon>
        <taxon>Metazoa</taxon>
        <taxon>Ecdysozoa</taxon>
        <taxon>Arthropoda</taxon>
        <taxon>Chelicerata</taxon>
        <taxon>Arachnida</taxon>
        <taxon>Araneae</taxon>
        <taxon>Araneomorphae</taxon>
        <taxon>Entelegynae</taxon>
        <taxon>Araneoidea</taxon>
        <taxon>Nephilidae</taxon>
        <taxon>Trichonephila</taxon>
        <taxon>Trichonephila inaurata</taxon>
    </lineage>
</organism>
<proteinExistence type="predicted"/>
<evidence type="ECO:0000313" key="2">
    <source>
        <dbReference type="Proteomes" id="UP000886998"/>
    </source>
</evidence>
<dbReference type="EMBL" id="BMAV01012583">
    <property type="protein sequence ID" value="GFY59348.1"/>
    <property type="molecule type" value="Genomic_DNA"/>
</dbReference>
<keyword evidence="2" id="KW-1185">Reference proteome</keyword>
<dbReference type="Proteomes" id="UP000886998">
    <property type="component" value="Unassembled WGS sequence"/>
</dbReference>
<sequence length="143" mass="16573">MDISLPVFGEHFETFKNIRFSGKNLSDELFDAYAFVSSNNEECEIFENNIEVAEKQKQINPKMPPKRWRLESQRNVTRSSRMAIWKDKENAAYSYNPSIDYKYDALCILRPMSITCQFCSAVKFKGETPGLYVEVVGRCICLC</sequence>
<name>A0A8X6XSE0_9ARAC</name>
<accession>A0A8X6XSE0</accession>